<reference evidence="1" key="1">
    <citation type="journal article" date="2022" name="bioRxiv">
        <title>Sequencing and chromosome-scale assembly of the giantPleurodeles waltlgenome.</title>
        <authorList>
            <person name="Brown T."/>
            <person name="Elewa A."/>
            <person name="Iarovenko S."/>
            <person name="Subramanian E."/>
            <person name="Araus A.J."/>
            <person name="Petzold A."/>
            <person name="Susuki M."/>
            <person name="Suzuki K.-i.T."/>
            <person name="Hayashi T."/>
            <person name="Toyoda A."/>
            <person name="Oliveira C."/>
            <person name="Osipova E."/>
            <person name="Leigh N.D."/>
            <person name="Simon A."/>
            <person name="Yun M.H."/>
        </authorList>
    </citation>
    <scope>NUCLEOTIDE SEQUENCE</scope>
    <source>
        <strain evidence="1">20211129_DDA</strain>
        <tissue evidence="1">Liver</tissue>
    </source>
</reference>
<name>A0AAV7NZF4_PLEWA</name>
<keyword evidence="2" id="KW-1185">Reference proteome</keyword>
<feature type="non-terminal residue" evidence="1">
    <location>
        <position position="70"/>
    </location>
</feature>
<dbReference type="EMBL" id="JANPWB010000012">
    <property type="protein sequence ID" value="KAJ1120325.1"/>
    <property type="molecule type" value="Genomic_DNA"/>
</dbReference>
<dbReference type="Proteomes" id="UP001066276">
    <property type="component" value="Chromosome 8"/>
</dbReference>
<organism evidence="1 2">
    <name type="scientific">Pleurodeles waltl</name>
    <name type="common">Iberian ribbed newt</name>
    <dbReference type="NCBI Taxonomy" id="8319"/>
    <lineage>
        <taxon>Eukaryota</taxon>
        <taxon>Metazoa</taxon>
        <taxon>Chordata</taxon>
        <taxon>Craniata</taxon>
        <taxon>Vertebrata</taxon>
        <taxon>Euteleostomi</taxon>
        <taxon>Amphibia</taxon>
        <taxon>Batrachia</taxon>
        <taxon>Caudata</taxon>
        <taxon>Salamandroidea</taxon>
        <taxon>Salamandridae</taxon>
        <taxon>Pleurodelinae</taxon>
        <taxon>Pleurodeles</taxon>
    </lineage>
</organism>
<proteinExistence type="predicted"/>
<accession>A0AAV7NZF4</accession>
<protein>
    <submittedName>
        <fullName evidence="1">Uncharacterized protein</fullName>
    </submittedName>
</protein>
<comment type="caution">
    <text evidence="1">The sequence shown here is derived from an EMBL/GenBank/DDBJ whole genome shotgun (WGS) entry which is preliminary data.</text>
</comment>
<sequence length="70" mass="7847">CSLSHRPCGSASMEYHATCSLHISCLRHPGEGMRTTTPQVQHHWAQGPLQNHWRDASTHPILGRMKQPGH</sequence>
<feature type="non-terminal residue" evidence="1">
    <location>
        <position position="1"/>
    </location>
</feature>
<gene>
    <name evidence="1" type="ORF">NDU88_008498</name>
</gene>
<evidence type="ECO:0000313" key="1">
    <source>
        <dbReference type="EMBL" id="KAJ1120325.1"/>
    </source>
</evidence>
<dbReference type="AlphaFoldDB" id="A0AAV7NZF4"/>
<evidence type="ECO:0000313" key="2">
    <source>
        <dbReference type="Proteomes" id="UP001066276"/>
    </source>
</evidence>